<evidence type="ECO:0000313" key="2">
    <source>
        <dbReference type="Proteomes" id="UP000252189"/>
    </source>
</evidence>
<reference evidence="1 2" key="1">
    <citation type="submission" date="2018-07" db="EMBL/GenBank/DDBJ databases">
        <title>Genome sequences of Haloplanus salinus JCM 18368T.</title>
        <authorList>
            <person name="Kim Y.B."/>
            <person name="Roh S.W."/>
        </authorList>
    </citation>
    <scope>NUCLEOTIDE SEQUENCE [LARGE SCALE GENOMIC DNA]</scope>
    <source>
        <strain evidence="1 2">JCM 18368</strain>
    </source>
</reference>
<dbReference type="EMBL" id="QPHM01000001">
    <property type="protein sequence ID" value="RCU47975.1"/>
    <property type="molecule type" value="Genomic_DNA"/>
</dbReference>
<evidence type="ECO:0000313" key="1">
    <source>
        <dbReference type="EMBL" id="RCU47975.1"/>
    </source>
</evidence>
<organism evidence="1 2">
    <name type="scientific">Haloplanus salinus</name>
    <dbReference type="NCBI Taxonomy" id="1126245"/>
    <lineage>
        <taxon>Archaea</taxon>
        <taxon>Methanobacteriati</taxon>
        <taxon>Methanobacteriota</taxon>
        <taxon>Stenosarchaea group</taxon>
        <taxon>Halobacteria</taxon>
        <taxon>Halobacteriales</taxon>
        <taxon>Haloferacaceae</taxon>
        <taxon>Haloplanus</taxon>
    </lineage>
</organism>
<dbReference type="Proteomes" id="UP000252189">
    <property type="component" value="Unassembled WGS sequence"/>
</dbReference>
<protein>
    <submittedName>
        <fullName evidence="1">Uncharacterized protein</fullName>
    </submittedName>
</protein>
<gene>
    <name evidence="1" type="ORF">DU504_12105</name>
</gene>
<accession>A0A368NE87</accession>
<sequence length="114" mass="12485">MTLTIDLTQRFIDAADEWAEARLEDRETAIETKAEQALLEIEYLVSGRTEVSFEVDAGAGELHYAPSDPLADRLAEQAAETGLDEATLLRLHVDLFVGAFSGDDDERPPNAPPV</sequence>
<name>A0A368NE87_9EURY</name>
<proteinExistence type="predicted"/>
<comment type="caution">
    <text evidence="1">The sequence shown here is derived from an EMBL/GenBank/DDBJ whole genome shotgun (WGS) entry which is preliminary data.</text>
</comment>
<keyword evidence="2" id="KW-1185">Reference proteome</keyword>
<dbReference type="AlphaFoldDB" id="A0A368NE87"/>